<evidence type="ECO:0000313" key="2">
    <source>
        <dbReference type="EMBL" id="GAA1610821.1"/>
    </source>
</evidence>
<organism evidence="2 3">
    <name type="scientific">Kribbella sancticallisti</name>
    <dbReference type="NCBI Taxonomy" id="460087"/>
    <lineage>
        <taxon>Bacteria</taxon>
        <taxon>Bacillati</taxon>
        <taxon>Actinomycetota</taxon>
        <taxon>Actinomycetes</taxon>
        <taxon>Propionibacteriales</taxon>
        <taxon>Kribbellaceae</taxon>
        <taxon>Kribbella</taxon>
    </lineage>
</organism>
<dbReference type="InterPro" id="IPR012577">
    <property type="entry name" value="NIPSNAP"/>
</dbReference>
<evidence type="ECO:0000259" key="1">
    <source>
        <dbReference type="Pfam" id="PF07978"/>
    </source>
</evidence>
<keyword evidence="3" id="KW-1185">Reference proteome</keyword>
<dbReference type="Gene3D" id="3.30.70.100">
    <property type="match status" value="1"/>
</dbReference>
<dbReference type="InterPro" id="IPR011008">
    <property type="entry name" value="Dimeric_a/b-barrel"/>
</dbReference>
<gene>
    <name evidence="2" type="ORF">GCM10009789_76520</name>
</gene>
<protein>
    <submittedName>
        <fullName evidence="2">NIPSNAP family protein</fullName>
    </submittedName>
</protein>
<dbReference type="Proteomes" id="UP001500393">
    <property type="component" value="Unassembled WGS sequence"/>
</dbReference>
<dbReference type="Pfam" id="PF07978">
    <property type="entry name" value="NIPSNAP"/>
    <property type="match status" value="1"/>
</dbReference>
<sequence length="100" mass="11385">MIAELRYYTITPGKAEDLFAQFREVSLPLFERHGISAHGPWLRTLQKGEQLVYIVEFEDEGDKERRWAAFRDDPDWVAVQQAGAGQPPLVAGIDTVALER</sequence>
<dbReference type="SUPFAM" id="SSF54909">
    <property type="entry name" value="Dimeric alpha+beta barrel"/>
    <property type="match status" value="1"/>
</dbReference>
<accession>A0ABN2EMR1</accession>
<proteinExistence type="predicted"/>
<comment type="caution">
    <text evidence="2">The sequence shown here is derived from an EMBL/GenBank/DDBJ whole genome shotgun (WGS) entry which is preliminary data.</text>
</comment>
<name>A0ABN2EMR1_9ACTN</name>
<feature type="domain" description="NIPSNAP" evidence="1">
    <location>
        <begin position="4"/>
        <end position="81"/>
    </location>
</feature>
<dbReference type="EMBL" id="BAAAOS010000059">
    <property type="protein sequence ID" value="GAA1610821.1"/>
    <property type="molecule type" value="Genomic_DNA"/>
</dbReference>
<reference evidence="2 3" key="1">
    <citation type="journal article" date="2019" name="Int. J. Syst. Evol. Microbiol.">
        <title>The Global Catalogue of Microorganisms (GCM) 10K type strain sequencing project: providing services to taxonomists for standard genome sequencing and annotation.</title>
        <authorList>
            <consortium name="The Broad Institute Genomics Platform"/>
            <consortium name="The Broad Institute Genome Sequencing Center for Infectious Disease"/>
            <person name="Wu L."/>
            <person name="Ma J."/>
        </authorList>
    </citation>
    <scope>NUCLEOTIDE SEQUENCE [LARGE SCALE GENOMIC DNA]</scope>
    <source>
        <strain evidence="2 3">JCM 14969</strain>
    </source>
</reference>
<dbReference type="RefSeq" id="WP_344221638.1">
    <property type="nucleotide sequence ID" value="NZ_BAAAOS010000059.1"/>
</dbReference>
<evidence type="ECO:0000313" key="3">
    <source>
        <dbReference type="Proteomes" id="UP001500393"/>
    </source>
</evidence>